<evidence type="ECO:0000256" key="1">
    <source>
        <dbReference type="SAM" id="Phobius"/>
    </source>
</evidence>
<gene>
    <name evidence="2" type="ORF">CK203_094410</name>
</gene>
<dbReference type="AlphaFoldDB" id="A0A438CS34"/>
<reference evidence="2 3" key="1">
    <citation type="journal article" date="2018" name="PLoS Genet.">
        <title>Population sequencing reveals clonal diversity and ancestral inbreeding in the grapevine cultivar Chardonnay.</title>
        <authorList>
            <person name="Roach M.J."/>
            <person name="Johnson D.L."/>
            <person name="Bohlmann J."/>
            <person name="van Vuuren H.J."/>
            <person name="Jones S.J."/>
            <person name="Pretorius I.S."/>
            <person name="Schmidt S.A."/>
            <person name="Borneman A.R."/>
        </authorList>
    </citation>
    <scope>NUCLEOTIDE SEQUENCE [LARGE SCALE GENOMIC DNA]</scope>
    <source>
        <strain evidence="3">cv. Chardonnay</strain>
        <tissue evidence="2">Leaf</tissue>
    </source>
</reference>
<evidence type="ECO:0000313" key="2">
    <source>
        <dbReference type="EMBL" id="RVW26022.1"/>
    </source>
</evidence>
<proteinExistence type="predicted"/>
<protein>
    <submittedName>
        <fullName evidence="2">Uncharacterized protein</fullName>
    </submittedName>
</protein>
<comment type="caution">
    <text evidence="2">The sequence shown here is derived from an EMBL/GenBank/DDBJ whole genome shotgun (WGS) entry which is preliminary data.</text>
</comment>
<organism evidence="2 3">
    <name type="scientific">Vitis vinifera</name>
    <name type="common">Grape</name>
    <dbReference type="NCBI Taxonomy" id="29760"/>
    <lineage>
        <taxon>Eukaryota</taxon>
        <taxon>Viridiplantae</taxon>
        <taxon>Streptophyta</taxon>
        <taxon>Embryophyta</taxon>
        <taxon>Tracheophyta</taxon>
        <taxon>Spermatophyta</taxon>
        <taxon>Magnoliopsida</taxon>
        <taxon>eudicotyledons</taxon>
        <taxon>Gunneridae</taxon>
        <taxon>Pentapetalae</taxon>
        <taxon>rosids</taxon>
        <taxon>Vitales</taxon>
        <taxon>Vitaceae</taxon>
        <taxon>Viteae</taxon>
        <taxon>Vitis</taxon>
    </lineage>
</organism>
<keyword evidence="1" id="KW-1133">Transmembrane helix</keyword>
<keyword evidence="1" id="KW-0472">Membrane</keyword>
<sequence length="148" mass="16703">MWQVVYVISSINFFPFSLNADLVLSNKLVVYDLEKQGIGWVEYNCNIWAIILVFGFAFDPLEFCMIEYRMLLVCLHFSDFSLLVLPLLFVFVPLPFLGGSSSIKVKDERSGSVFRVGAHDLSSSYSLTSGSILISLLLPIAMLHSFVY</sequence>
<dbReference type="Proteomes" id="UP000288805">
    <property type="component" value="Unassembled WGS sequence"/>
</dbReference>
<feature type="transmembrane region" description="Helical" evidence="1">
    <location>
        <begin position="125"/>
        <end position="147"/>
    </location>
</feature>
<evidence type="ECO:0000313" key="3">
    <source>
        <dbReference type="Proteomes" id="UP000288805"/>
    </source>
</evidence>
<feature type="transmembrane region" description="Helical" evidence="1">
    <location>
        <begin position="70"/>
        <end position="92"/>
    </location>
</feature>
<feature type="transmembrane region" description="Helical" evidence="1">
    <location>
        <begin position="37"/>
        <end position="58"/>
    </location>
</feature>
<name>A0A438CS34_VITVI</name>
<keyword evidence="1" id="KW-0812">Transmembrane</keyword>
<accession>A0A438CS34</accession>
<dbReference type="EMBL" id="QGNW01002045">
    <property type="protein sequence ID" value="RVW26022.1"/>
    <property type="molecule type" value="Genomic_DNA"/>
</dbReference>